<organism evidence="16 17">
    <name type="scientific">Dermatophagoides farinae</name>
    <name type="common">American house dust mite</name>
    <dbReference type="NCBI Taxonomy" id="6954"/>
    <lineage>
        <taxon>Eukaryota</taxon>
        <taxon>Metazoa</taxon>
        <taxon>Ecdysozoa</taxon>
        <taxon>Arthropoda</taxon>
        <taxon>Chelicerata</taxon>
        <taxon>Arachnida</taxon>
        <taxon>Acari</taxon>
        <taxon>Acariformes</taxon>
        <taxon>Sarcoptiformes</taxon>
        <taxon>Astigmata</taxon>
        <taxon>Psoroptidia</taxon>
        <taxon>Analgoidea</taxon>
        <taxon>Pyroglyphidae</taxon>
        <taxon>Dermatophagoidinae</taxon>
        <taxon>Dermatophagoides</taxon>
    </lineage>
</organism>
<feature type="region of interest" description="Disordered" evidence="14">
    <location>
        <begin position="610"/>
        <end position="657"/>
    </location>
</feature>
<keyword evidence="8 13" id="KW-0418">Kinase</keyword>
<evidence type="ECO:0000256" key="10">
    <source>
        <dbReference type="ARBA" id="ARBA00022989"/>
    </source>
</evidence>
<evidence type="ECO:0000256" key="2">
    <source>
        <dbReference type="ARBA" id="ARBA00006155"/>
    </source>
</evidence>
<gene>
    <name evidence="16" type="primary">exc-4</name>
    <name evidence="16" type="ORF">DERF_004193</name>
</gene>
<dbReference type="CDD" id="cd16929">
    <property type="entry name" value="HATPase_PDK-like"/>
    <property type="match status" value="1"/>
</dbReference>
<dbReference type="PROSITE" id="PS50109">
    <property type="entry name" value="HIS_KIN"/>
    <property type="match status" value="1"/>
</dbReference>
<dbReference type="GO" id="GO:0016020">
    <property type="term" value="C:membrane"/>
    <property type="evidence" value="ECO:0007669"/>
    <property type="project" value="UniProtKB-SubCell"/>
</dbReference>
<dbReference type="GO" id="GO:0010906">
    <property type="term" value="P:regulation of glucose metabolic process"/>
    <property type="evidence" value="ECO:0007669"/>
    <property type="project" value="TreeGrafter"/>
</dbReference>
<keyword evidence="17" id="KW-1185">Reference proteome</keyword>
<evidence type="ECO:0000256" key="7">
    <source>
        <dbReference type="ARBA" id="ARBA00022741"/>
    </source>
</evidence>
<dbReference type="InterPro" id="IPR036282">
    <property type="entry name" value="Glutathione-S-Trfase_C_sf"/>
</dbReference>
<dbReference type="GO" id="GO:0005759">
    <property type="term" value="C:mitochondrial matrix"/>
    <property type="evidence" value="ECO:0007669"/>
    <property type="project" value="UniProtKB-SubCell"/>
</dbReference>
<comment type="subcellular location">
    <subcellularLocation>
        <location evidence="1">Membrane</location>
        <topology evidence="1">Single-pass membrane protein</topology>
    </subcellularLocation>
    <subcellularLocation>
        <location evidence="13">Mitochondrion matrix</location>
    </subcellularLocation>
</comment>
<dbReference type="FunFam" id="3.40.30.10:FF:000188">
    <property type="entry name" value="Chloride intracellular channel exc-4"/>
    <property type="match status" value="1"/>
</dbReference>
<evidence type="ECO:0000256" key="9">
    <source>
        <dbReference type="ARBA" id="ARBA00022840"/>
    </source>
</evidence>
<feature type="domain" description="Histidine kinase" evidence="15">
    <location>
        <begin position="383"/>
        <end position="518"/>
    </location>
</feature>
<dbReference type="SMART" id="SM00387">
    <property type="entry name" value="HATPase_c"/>
    <property type="match status" value="1"/>
</dbReference>
<evidence type="ECO:0000256" key="14">
    <source>
        <dbReference type="SAM" id="MobiDB-lite"/>
    </source>
</evidence>
<dbReference type="PANTHER" id="PTHR11947">
    <property type="entry name" value="PYRUVATE DEHYDROGENASE KINASE"/>
    <property type="match status" value="1"/>
</dbReference>
<evidence type="ECO:0000256" key="11">
    <source>
        <dbReference type="ARBA" id="ARBA00023128"/>
    </source>
</evidence>
<dbReference type="EC" id="2.7.11.-" evidence="13"/>
<feature type="region of interest" description="Disordered" evidence="14">
    <location>
        <begin position="30"/>
        <end position="50"/>
    </location>
</feature>
<dbReference type="InterPro" id="IPR003594">
    <property type="entry name" value="HATPase_dom"/>
</dbReference>
<dbReference type="Pfam" id="PF10436">
    <property type="entry name" value="BCDHK_Adom3"/>
    <property type="match status" value="1"/>
</dbReference>
<dbReference type="SUPFAM" id="SSF69012">
    <property type="entry name" value="alpha-ketoacid dehydrogenase kinase, N-terminal domain"/>
    <property type="match status" value="1"/>
</dbReference>
<dbReference type="Pfam" id="PF02518">
    <property type="entry name" value="HATPase_c"/>
    <property type="match status" value="1"/>
</dbReference>
<feature type="region of interest" description="Disordered" evidence="14">
    <location>
        <begin position="103"/>
        <end position="152"/>
    </location>
</feature>
<evidence type="ECO:0000256" key="13">
    <source>
        <dbReference type="RuleBase" id="RU366032"/>
    </source>
</evidence>
<keyword evidence="4" id="KW-0597">Phosphoprotein</keyword>
<comment type="similarity">
    <text evidence="2 13">Belongs to the PDK/BCKDK protein kinase family.</text>
</comment>
<reference evidence="16" key="1">
    <citation type="submission" date="2013-05" db="EMBL/GenBank/DDBJ databases">
        <authorList>
            <person name="Yim A.K.Y."/>
            <person name="Chan T.F."/>
            <person name="Ji K.M."/>
            <person name="Liu X.Y."/>
            <person name="Zhou J.W."/>
            <person name="Li R.Q."/>
            <person name="Yang K.Y."/>
            <person name="Li J."/>
            <person name="Li M."/>
            <person name="Law P.T.W."/>
            <person name="Wu Y.L."/>
            <person name="Cai Z.L."/>
            <person name="Qin H."/>
            <person name="Bao Y."/>
            <person name="Leung R.K.K."/>
            <person name="Ng P.K.S."/>
            <person name="Zou J."/>
            <person name="Zhong X.J."/>
            <person name="Ran P.X."/>
            <person name="Zhong N.S."/>
            <person name="Liu Z.G."/>
            <person name="Tsui S.K.W."/>
        </authorList>
    </citation>
    <scope>NUCLEOTIDE SEQUENCE</scope>
    <source>
        <strain evidence="16">Derf</strain>
        <tissue evidence="16">Whole organism</tissue>
    </source>
</reference>
<evidence type="ECO:0000256" key="6">
    <source>
        <dbReference type="ARBA" id="ARBA00022692"/>
    </source>
</evidence>
<feature type="compositionally biased region" description="Polar residues" evidence="14">
    <location>
        <begin position="633"/>
        <end position="642"/>
    </location>
</feature>
<evidence type="ECO:0000256" key="4">
    <source>
        <dbReference type="ARBA" id="ARBA00022553"/>
    </source>
</evidence>
<dbReference type="InterPro" id="IPR005467">
    <property type="entry name" value="His_kinase_dom"/>
</dbReference>
<keyword evidence="10" id="KW-1133">Transmembrane helix</keyword>
<protein>
    <recommendedName>
        <fullName evidence="13">Protein-serine/threonine kinase</fullName>
        <ecNumber evidence="13">2.7.11.-</ecNumber>
    </recommendedName>
</protein>
<dbReference type="Gene3D" id="3.30.565.10">
    <property type="entry name" value="Histidine kinase-like ATPase, C-terminal domain"/>
    <property type="match status" value="1"/>
</dbReference>
<dbReference type="InterPro" id="IPR018955">
    <property type="entry name" value="BCDHK/PDK_N"/>
</dbReference>
<dbReference type="Gene3D" id="3.40.30.10">
    <property type="entry name" value="Glutaredoxin"/>
    <property type="match status" value="1"/>
</dbReference>
<keyword evidence="9 13" id="KW-0067">ATP-binding</keyword>
<name>A0A922I2P8_DERFA</name>
<evidence type="ECO:0000256" key="8">
    <source>
        <dbReference type="ARBA" id="ARBA00022777"/>
    </source>
</evidence>
<comment type="similarity">
    <text evidence="3">Belongs to the chloride channel CLIC family.</text>
</comment>
<dbReference type="PANTHER" id="PTHR11947:SF20">
    <property type="entry name" value="[3-METHYL-2-OXOBUTANOATE DEHYDROGENASE [LIPOAMIDE]] KINASE, MITOCHONDRIAL"/>
    <property type="match status" value="1"/>
</dbReference>
<evidence type="ECO:0000256" key="3">
    <source>
        <dbReference type="ARBA" id="ARBA00007655"/>
    </source>
</evidence>
<dbReference type="SUPFAM" id="SSF55874">
    <property type="entry name" value="ATPase domain of HSP90 chaperone/DNA topoisomerase II/histidine kinase"/>
    <property type="match status" value="1"/>
</dbReference>
<dbReference type="InterPro" id="IPR036890">
    <property type="entry name" value="HATPase_C_sf"/>
</dbReference>
<keyword evidence="6" id="KW-0812">Transmembrane</keyword>
<dbReference type="SUPFAM" id="SSF47616">
    <property type="entry name" value="GST C-terminal domain-like"/>
    <property type="match status" value="1"/>
</dbReference>
<keyword evidence="5 13" id="KW-0808">Transferase</keyword>
<dbReference type="InterPro" id="IPR039028">
    <property type="entry name" value="BCKD/PDK"/>
</dbReference>
<dbReference type="EMBL" id="ASGP02000002">
    <property type="protein sequence ID" value="KAH9520487.1"/>
    <property type="molecule type" value="Genomic_DNA"/>
</dbReference>
<keyword evidence="11 13" id="KW-0496">Mitochondrion</keyword>
<dbReference type="GO" id="GO:0005524">
    <property type="term" value="F:ATP binding"/>
    <property type="evidence" value="ECO:0007669"/>
    <property type="project" value="UniProtKB-UniRule"/>
</dbReference>
<dbReference type="AlphaFoldDB" id="A0A922I2P8"/>
<evidence type="ECO:0000313" key="17">
    <source>
        <dbReference type="Proteomes" id="UP000790347"/>
    </source>
</evidence>
<evidence type="ECO:0000259" key="15">
    <source>
        <dbReference type="PROSITE" id="PS50109"/>
    </source>
</evidence>
<dbReference type="Proteomes" id="UP000790347">
    <property type="component" value="Unassembled WGS sequence"/>
</dbReference>
<keyword evidence="12" id="KW-0472">Membrane</keyword>
<dbReference type="Pfam" id="PF22441">
    <property type="entry name" value="CLIC-like_N"/>
    <property type="match status" value="1"/>
</dbReference>
<comment type="caution">
    <text evidence="16">The sequence shown here is derived from an EMBL/GenBank/DDBJ whole genome shotgun (WGS) entry which is preliminary data.</text>
</comment>
<evidence type="ECO:0000313" key="16">
    <source>
        <dbReference type="EMBL" id="KAH9520487.1"/>
    </source>
</evidence>
<evidence type="ECO:0000256" key="12">
    <source>
        <dbReference type="ARBA" id="ARBA00023136"/>
    </source>
</evidence>
<reference evidence="16" key="2">
    <citation type="journal article" date="2022" name="Res Sq">
        <title>Comparative Genomics Reveals Insights into the Divergent Evolution of Astigmatic Mites and Household Pest Adaptations.</title>
        <authorList>
            <person name="Xiong Q."/>
            <person name="Wan A.T.-Y."/>
            <person name="Liu X.-Y."/>
            <person name="Fung C.S.-H."/>
            <person name="Xiao X."/>
            <person name="Malainual N."/>
            <person name="Hou J."/>
            <person name="Wang L."/>
            <person name="Wang M."/>
            <person name="Yang K."/>
            <person name="Cui Y."/>
            <person name="Leung E."/>
            <person name="Nong W."/>
            <person name="Shin S.-K."/>
            <person name="Au S."/>
            <person name="Jeong K.Y."/>
            <person name="Chew F.T."/>
            <person name="Hui J."/>
            <person name="Leung T.F."/>
            <person name="Tungtrongchitr A."/>
            <person name="Zhong N."/>
            <person name="Liu Z."/>
            <person name="Tsui S."/>
        </authorList>
    </citation>
    <scope>NUCLEOTIDE SEQUENCE</scope>
    <source>
        <strain evidence="16">Derf</strain>
        <tissue evidence="16">Whole organism</tissue>
    </source>
</reference>
<proteinExistence type="inferred from homology"/>
<evidence type="ECO:0000256" key="1">
    <source>
        <dbReference type="ARBA" id="ARBA00004167"/>
    </source>
</evidence>
<keyword evidence="7 13" id="KW-0547">Nucleotide-binding</keyword>
<dbReference type="Gene3D" id="1.20.1050.10">
    <property type="match status" value="1"/>
</dbReference>
<feature type="compositionally biased region" description="Low complexity" evidence="14">
    <location>
        <begin position="644"/>
        <end position="653"/>
    </location>
</feature>
<evidence type="ECO:0000256" key="5">
    <source>
        <dbReference type="ARBA" id="ARBA00022679"/>
    </source>
</evidence>
<feature type="compositionally biased region" description="Polar residues" evidence="14">
    <location>
        <begin position="610"/>
        <end position="619"/>
    </location>
</feature>
<sequence length="907" mass="102956">MLCKRYTWLYGREALLFHRLANKINFHQLTSSTSNDEPGLHRPRQRYSHPPNSFFRHIRMAMNNESPIIESQSNSTNGEWPCIHKTNSDNDNTFAKNYYSHQHTNELSKPSSTSTFQQSHVTSDPSTSLNGSSRSNAGPKTGSTNGTNRKSNLWTSTLSKSINWFYNQSAIDIAATKPSVRLTPATILYSGKSADGSHTLRSAMYLQKELPVRIAHRIAGFRSLPFLIGCHPTILAVHEMYIKAFYLLSEHPLITDQEKELSFTSMLRELLDAHKNIVTMLAEGFRECRKHIQNEDMIRQFLDRTLTSRLGIRMLAEHHLALHDNNERPDYVGIINVRMKPKDVIDYWVDYVSKLSERHYGRAPPVKINGHVNACFPYIRTPLDYILPELLKNAVRATLEAQASVPDSNLTPIMVTIASNNIDFIIRISDRGGGIAHDLVDLVTQYHFTTANRTDSRFDRGILENIMKDSSMQASPMHGFGFGLPTSRAYAEYLNGKLTIESMQGIGTDVYLRLRHIDGKHESFLIQLIFLIGLNRSSLDSHESFLSQLTDGGHCSFKLAFDISFQGPNEIDGRITRMCELMQQASPLSSTAIILSDRIFDCSSPSTPAISVTTTSQMDSEPASVPDMEIEPTGNNGTTLPEFQQAAPPQDDNNNQDDIPEIELIIKASTIDGRRKGACLFGQEYFMDLYLLAELKTISLKVTTVDMLKPPPDFRSKFDSTPPPILIDRGEPVLENEKIERYIMKNIPGGHNLFVSDKETLSVIENIYTKFKVMLTKNDDHSKQAFENQLKKIDQHLAKRKTRYLTGDTLCCFDCELMTRLQHIRVAGKYFTGFEISESFIYLWRYMYHMYNLDAFKQSCPADQDIINHYKQKQGATKQLTKHEELEAPTYSRSIPQSVLDAFGDQL</sequence>
<dbReference type="InterPro" id="IPR036784">
    <property type="entry name" value="AK/P_DHK_N_sf"/>
</dbReference>
<dbReference type="InterPro" id="IPR053823">
    <property type="entry name" value="CLIC_N"/>
</dbReference>
<dbReference type="GO" id="GO:0004740">
    <property type="term" value="F:pyruvate dehydrogenase (acetyl-transferring) kinase activity"/>
    <property type="evidence" value="ECO:0007669"/>
    <property type="project" value="TreeGrafter"/>
</dbReference>
<accession>A0A922I2P8</accession>
<dbReference type="Gene3D" id="1.20.140.20">
    <property type="entry name" value="Alpha-ketoacid/pyruvate dehydrogenase kinase, N-terminal domain"/>
    <property type="match status" value="1"/>
</dbReference>